<dbReference type="SUPFAM" id="SSF52833">
    <property type="entry name" value="Thioredoxin-like"/>
    <property type="match status" value="1"/>
</dbReference>
<dbReference type="CDD" id="cd02966">
    <property type="entry name" value="TlpA_like_family"/>
    <property type="match status" value="1"/>
</dbReference>
<dbReference type="PANTHER" id="PTHR42852">
    <property type="entry name" value="THIOL:DISULFIDE INTERCHANGE PROTEIN DSBE"/>
    <property type="match status" value="1"/>
</dbReference>
<dbReference type="InterPro" id="IPR036249">
    <property type="entry name" value="Thioredoxin-like_sf"/>
</dbReference>
<evidence type="ECO:0000256" key="1">
    <source>
        <dbReference type="ARBA" id="ARBA00004196"/>
    </source>
</evidence>
<dbReference type="GO" id="GO:0016853">
    <property type="term" value="F:isomerase activity"/>
    <property type="evidence" value="ECO:0007669"/>
    <property type="project" value="UniProtKB-KW"/>
</dbReference>
<name>A0A4R7FDD0_9FLAO</name>
<keyword evidence="5" id="KW-0472">Membrane</keyword>
<keyword evidence="5" id="KW-1133">Transmembrane helix</keyword>
<keyword evidence="4" id="KW-0676">Redox-active center</keyword>
<evidence type="ECO:0000256" key="2">
    <source>
        <dbReference type="ARBA" id="ARBA00022748"/>
    </source>
</evidence>
<dbReference type="InterPro" id="IPR013766">
    <property type="entry name" value="Thioredoxin_domain"/>
</dbReference>
<comment type="caution">
    <text evidence="7">The sequence shown here is derived from an EMBL/GenBank/DDBJ whole genome shotgun (WGS) entry which is preliminary data.</text>
</comment>
<keyword evidence="7" id="KW-0413">Isomerase</keyword>
<evidence type="ECO:0000259" key="6">
    <source>
        <dbReference type="PROSITE" id="PS51352"/>
    </source>
</evidence>
<dbReference type="EMBL" id="SOAG01000002">
    <property type="protein sequence ID" value="TDS65359.1"/>
    <property type="molecule type" value="Genomic_DNA"/>
</dbReference>
<accession>A0A4R7FDD0</accession>
<dbReference type="GO" id="GO:0017004">
    <property type="term" value="P:cytochrome complex assembly"/>
    <property type="evidence" value="ECO:0007669"/>
    <property type="project" value="UniProtKB-KW"/>
</dbReference>
<feature type="domain" description="Thioredoxin" evidence="6">
    <location>
        <begin position="30"/>
        <end position="184"/>
    </location>
</feature>
<dbReference type="GO" id="GO:0016491">
    <property type="term" value="F:oxidoreductase activity"/>
    <property type="evidence" value="ECO:0007669"/>
    <property type="project" value="InterPro"/>
</dbReference>
<keyword evidence="5" id="KW-0812">Transmembrane</keyword>
<gene>
    <name evidence="7" type="ORF">C8P70_102147</name>
</gene>
<protein>
    <submittedName>
        <fullName evidence="7">Thiol-disulfide isomerase/thioredoxin</fullName>
    </submittedName>
</protein>
<proteinExistence type="predicted"/>
<keyword evidence="2" id="KW-0201">Cytochrome c-type biogenesis</keyword>
<dbReference type="OrthoDB" id="9815205at2"/>
<keyword evidence="8" id="KW-1185">Reference proteome</keyword>
<dbReference type="InterPro" id="IPR050553">
    <property type="entry name" value="Thioredoxin_ResA/DsbE_sf"/>
</dbReference>
<dbReference type="Pfam" id="PF08534">
    <property type="entry name" value="Redoxin"/>
    <property type="match status" value="1"/>
</dbReference>
<feature type="transmembrane region" description="Helical" evidence="5">
    <location>
        <begin position="6"/>
        <end position="24"/>
    </location>
</feature>
<dbReference type="PROSITE" id="PS51352">
    <property type="entry name" value="THIOREDOXIN_2"/>
    <property type="match status" value="1"/>
</dbReference>
<evidence type="ECO:0000313" key="8">
    <source>
        <dbReference type="Proteomes" id="UP000295215"/>
    </source>
</evidence>
<organism evidence="7 8">
    <name type="scientific">Myroides indicus</name>
    <dbReference type="NCBI Taxonomy" id="1323422"/>
    <lineage>
        <taxon>Bacteria</taxon>
        <taxon>Pseudomonadati</taxon>
        <taxon>Bacteroidota</taxon>
        <taxon>Flavobacteriia</taxon>
        <taxon>Flavobacteriales</taxon>
        <taxon>Flavobacteriaceae</taxon>
        <taxon>Myroides</taxon>
    </lineage>
</organism>
<comment type="subcellular location">
    <subcellularLocation>
        <location evidence="1">Cell envelope</location>
    </subcellularLocation>
</comment>
<reference evidence="7 8" key="1">
    <citation type="submission" date="2019-03" db="EMBL/GenBank/DDBJ databases">
        <title>Genomic Encyclopedia of Archaeal and Bacterial Type Strains, Phase II (KMG-II): from individual species to whole genera.</title>
        <authorList>
            <person name="Goeker M."/>
        </authorList>
    </citation>
    <scope>NUCLEOTIDE SEQUENCE [LARGE SCALE GENOMIC DNA]</scope>
    <source>
        <strain evidence="7 8">DSM 28213</strain>
    </source>
</reference>
<dbReference type="PANTHER" id="PTHR42852:SF6">
    <property type="entry name" value="THIOL:DISULFIDE INTERCHANGE PROTEIN DSBE"/>
    <property type="match status" value="1"/>
</dbReference>
<sequence>MKKTLLIIGGILILAIVYLMNFGIQIGDNIRIGKQNDFHEVKQKYDLNGSKFNTEYLENDQLVFVNLWATWCKPCIEEMPLLNTVKQKYASKNIQFVSLSIDTDSVKLVRFLESKKFEFQDITLDNLEYKTAILNFLDNKQADYKINSYVVPTSYLIKGKKIIRTFKGGFENESDLTSVIDAVL</sequence>
<evidence type="ECO:0000256" key="3">
    <source>
        <dbReference type="ARBA" id="ARBA00023157"/>
    </source>
</evidence>
<dbReference type="Proteomes" id="UP000295215">
    <property type="component" value="Unassembled WGS sequence"/>
</dbReference>
<evidence type="ECO:0000256" key="4">
    <source>
        <dbReference type="ARBA" id="ARBA00023284"/>
    </source>
</evidence>
<keyword evidence="3" id="KW-1015">Disulfide bond</keyword>
<evidence type="ECO:0000256" key="5">
    <source>
        <dbReference type="SAM" id="Phobius"/>
    </source>
</evidence>
<dbReference type="RefSeq" id="WP_133711584.1">
    <property type="nucleotide sequence ID" value="NZ_SOAG01000002.1"/>
</dbReference>
<dbReference type="GO" id="GO:0030313">
    <property type="term" value="C:cell envelope"/>
    <property type="evidence" value="ECO:0007669"/>
    <property type="project" value="UniProtKB-SubCell"/>
</dbReference>
<evidence type="ECO:0000313" key="7">
    <source>
        <dbReference type="EMBL" id="TDS65359.1"/>
    </source>
</evidence>
<dbReference type="AlphaFoldDB" id="A0A4R7FDD0"/>
<dbReference type="InterPro" id="IPR013740">
    <property type="entry name" value="Redoxin"/>
</dbReference>
<dbReference type="Gene3D" id="3.40.30.10">
    <property type="entry name" value="Glutaredoxin"/>
    <property type="match status" value="1"/>
</dbReference>